<feature type="transmembrane region" description="Helical" evidence="1">
    <location>
        <begin position="146"/>
        <end position="164"/>
    </location>
</feature>
<evidence type="ECO:0000256" key="1">
    <source>
        <dbReference type="SAM" id="Phobius"/>
    </source>
</evidence>
<keyword evidence="1" id="KW-1133">Transmembrane helix</keyword>
<dbReference type="Gene3D" id="1.20.144.10">
    <property type="entry name" value="Phosphatidic acid phosphatase type 2/haloperoxidase"/>
    <property type="match status" value="1"/>
</dbReference>
<dbReference type="InterPro" id="IPR036938">
    <property type="entry name" value="PAP2/HPO_sf"/>
</dbReference>
<gene>
    <name evidence="3" type="ORF">LCGC14_0196570</name>
</gene>
<keyword evidence="1" id="KW-0812">Transmembrane</keyword>
<keyword evidence="1" id="KW-0472">Membrane</keyword>
<feature type="transmembrane region" description="Helical" evidence="1">
    <location>
        <begin position="16"/>
        <end position="43"/>
    </location>
</feature>
<proteinExistence type="predicted"/>
<dbReference type="SUPFAM" id="SSF48317">
    <property type="entry name" value="Acid phosphatase/Vanadium-dependent haloperoxidase"/>
    <property type="match status" value="1"/>
</dbReference>
<dbReference type="PANTHER" id="PTHR14969">
    <property type="entry name" value="SPHINGOSINE-1-PHOSPHATE PHOSPHOHYDROLASE"/>
    <property type="match status" value="1"/>
</dbReference>
<dbReference type="InterPro" id="IPR000326">
    <property type="entry name" value="PAP2/HPO"/>
</dbReference>
<protein>
    <recommendedName>
        <fullName evidence="2">Phosphatidic acid phosphatase type 2/haloperoxidase domain-containing protein</fullName>
    </recommendedName>
</protein>
<feature type="transmembrane region" description="Helical" evidence="1">
    <location>
        <begin position="55"/>
        <end position="75"/>
    </location>
</feature>
<dbReference type="AlphaFoldDB" id="A0A0F9UP82"/>
<evidence type="ECO:0000259" key="2">
    <source>
        <dbReference type="SMART" id="SM00014"/>
    </source>
</evidence>
<evidence type="ECO:0000313" key="3">
    <source>
        <dbReference type="EMBL" id="KKN93469.1"/>
    </source>
</evidence>
<name>A0A0F9UP82_9ZZZZ</name>
<reference evidence="3" key="1">
    <citation type="journal article" date="2015" name="Nature">
        <title>Complex archaea that bridge the gap between prokaryotes and eukaryotes.</title>
        <authorList>
            <person name="Spang A."/>
            <person name="Saw J.H."/>
            <person name="Jorgensen S.L."/>
            <person name="Zaremba-Niedzwiedzka K."/>
            <person name="Martijn J."/>
            <person name="Lind A.E."/>
            <person name="van Eijk R."/>
            <person name="Schleper C."/>
            <person name="Guy L."/>
            <person name="Ettema T.J."/>
        </authorList>
    </citation>
    <scope>NUCLEOTIDE SEQUENCE</scope>
</reference>
<dbReference type="SMART" id="SM00014">
    <property type="entry name" value="acidPPc"/>
    <property type="match status" value="1"/>
</dbReference>
<feature type="domain" description="Phosphatidic acid phosphatase type 2/haloperoxidase" evidence="2">
    <location>
        <begin position="54"/>
        <end position="161"/>
    </location>
</feature>
<sequence>MDLFIFQQINQFALRWFWLDVLTIFFAKYFGYILVFLLLLFLVKNFKKYRQMVTLSFLSAILARFIIVDTIRLFWERPRPFVDNHINLLLDRLNQSAFPSGHAAFFFAIATIIYFYNKKAGLLFFMASFLITIPRIFTGVHWSSDILAGAIVGILSALLIILSFRKFFLIVKK</sequence>
<comment type="caution">
    <text evidence="3">The sequence shown here is derived from an EMBL/GenBank/DDBJ whole genome shotgun (WGS) entry which is preliminary data.</text>
</comment>
<dbReference type="EMBL" id="LAZR01000085">
    <property type="protein sequence ID" value="KKN93469.1"/>
    <property type="molecule type" value="Genomic_DNA"/>
</dbReference>
<feature type="transmembrane region" description="Helical" evidence="1">
    <location>
        <begin position="122"/>
        <end position="140"/>
    </location>
</feature>
<feature type="transmembrane region" description="Helical" evidence="1">
    <location>
        <begin position="95"/>
        <end position="115"/>
    </location>
</feature>
<accession>A0A0F9UP82</accession>
<organism evidence="3">
    <name type="scientific">marine sediment metagenome</name>
    <dbReference type="NCBI Taxonomy" id="412755"/>
    <lineage>
        <taxon>unclassified sequences</taxon>
        <taxon>metagenomes</taxon>
        <taxon>ecological metagenomes</taxon>
    </lineage>
</organism>
<dbReference type="Pfam" id="PF01569">
    <property type="entry name" value="PAP2"/>
    <property type="match status" value="1"/>
</dbReference>
<dbReference type="PANTHER" id="PTHR14969:SF13">
    <property type="entry name" value="AT30094P"/>
    <property type="match status" value="1"/>
</dbReference>